<dbReference type="AlphaFoldDB" id="A0A9X2VHA1"/>
<proteinExistence type="predicted"/>
<reference evidence="2" key="1">
    <citation type="submission" date="2022-08" db="EMBL/GenBank/DDBJ databases">
        <authorList>
            <person name="Tistechok S."/>
            <person name="Samborskyy M."/>
            <person name="Roman I."/>
        </authorList>
    </citation>
    <scope>NUCLEOTIDE SEQUENCE</scope>
    <source>
        <strain evidence="2">DSM 103496</strain>
    </source>
</reference>
<gene>
    <name evidence="2" type="ORF">NZH93_04515</name>
</gene>
<evidence type="ECO:0000313" key="2">
    <source>
        <dbReference type="EMBL" id="MCS7476109.1"/>
    </source>
</evidence>
<feature type="region of interest" description="Disordered" evidence="1">
    <location>
        <begin position="238"/>
        <end position="262"/>
    </location>
</feature>
<evidence type="ECO:0000256" key="1">
    <source>
        <dbReference type="SAM" id="MobiDB-lite"/>
    </source>
</evidence>
<organism evidence="2 3">
    <name type="scientific">Umezawaea endophytica</name>
    <dbReference type="NCBI Taxonomy" id="1654476"/>
    <lineage>
        <taxon>Bacteria</taxon>
        <taxon>Bacillati</taxon>
        <taxon>Actinomycetota</taxon>
        <taxon>Actinomycetes</taxon>
        <taxon>Pseudonocardiales</taxon>
        <taxon>Pseudonocardiaceae</taxon>
        <taxon>Umezawaea</taxon>
    </lineage>
</organism>
<keyword evidence="3" id="KW-1185">Reference proteome</keyword>
<protein>
    <recommendedName>
        <fullName evidence="4">Guanylate cyclase domain-containing protein</fullName>
    </recommendedName>
</protein>
<comment type="caution">
    <text evidence="2">The sequence shown here is derived from an EMBL/GenBank/DDBJ whole genome shotgun (WGS) entry which is preliminary data.</text>
</comment>
<accession>A0A9X2VHA1</accession>
<sequence length="262" mass="28259">MTSKSKPLPPYRALLIVDVKDFSAVPGAHHAELTEAIPEILRQTFRRGGLERLWNDVKFEATTGDGYVLGFAAKNLPFLLHPFLPALQDELDYRAAVEAVSGQPQALRMRVSVNVGPMTDSGAKRLGDGSGDARIENHRLLDSRPVRELLERSGPSTRVGAIVSSRAFDDAVASGFTDDDRNEYVPVDVEVKSYRGSAYVRVPKPTGDLLKNGFAPALPAPPRPEPRTGGIERISGGVGNVFNHPTGPISADNVGSRKRGGK</sequence>
<name>A0A9X2VHA1_9PSEU</name>
<evidence type="ECO:0000313" key="3">
    <source>
        <dbReference type="Proteomes" id="UP001141259"/>
    </source>
</evidence>
<dbReference type="RefSeq" id="WP_259621624.1">
    <property type="nucleotide sequence ID" value="NZ_JANYMP010000002.1"/>
</dbReference>
<dbReference type="EMBL" id="JANYMP010000002">
    <property type="protein sequence ID" value="MCS7476109.1"/>
    <property type="molecule type" value="Genomic_DNA"/>
</dbReference>
<dbReference type="Proteomes" id="UP001141259">
    <property type="component" value="Unassembled WGS sequence"/>
</dbReference>
<evidence type="ECO:0008006" key="4">
    <source>
        <dbReference type="Google" id="ProtNLM"/>
    </source>
</evidence>